<evidence type="ECO:0000313" key="1">
    <source>
        <dbReference type="EMBL" id="KAJ8624332.1"/>
    </source>
</evidence>
<protein>
    <submittedName>
        <fullName evidence="1">Uncharacterized protein</fullName>
    </submittedName>
</protein>
<comment type="caution">
    <text evidence="1">The sequence shown here is derived from an EMBL/GenBank/DDBJ whole genome shotgun (WGS) entry which is preliminary data.</text>
</comment>
<evidence type="ECO:0000313" key="2">
    <source>
        <dbReference type="Proteomes" id="UP001234297"/>
    </source>
</evidence>
<reference evidence="1 2" key="1">
    <citation type="journal article" date="2022" name="Hortic Res">
        <title>A haplotype resolved chromosomal level avocado genome allows analysis of novel avocado genes.</title>
        <authorList>
            <person name="Nath O."/>
            <person name="Fletcher S.J."/>
            <person name="Hayward A."/>
            <person name="Shaw L.M."/>
            <person name="Masouleh A.K."/>
            <person name="Furtado A."/>
            <person name="Henry R.J."/>
            <person name="Mitter N."/>
        </authorList>
    </citation>
    <scope>NUCLEOTIDE SEQUENCE [LARGE SCALE GENOMIC DNA]</scope>
    <source>
        <strain evidence="2">cv. Hass</strain>
    </source>
</reference>
<organism evidence="1 2">
    <name type="scientific">Persea americana</name>
    <name type="common">Avocado</name>
    <dbReference type="NCBI Taxonomy" id="3435"/>
    <lineage>
        <taxon>Eukaryota</taxon>
        <taxon>Viridiplantae</taxon>
        <taxon>Streptophyta</taxon>
        <taxon>Embryophyta</taxon>
        <taxon>Tracheophyta</taxon>
        <taxon>Spermatophyta</taxon>
        <taxon>Magnoliopsida</taxon>
        <taxon>Magnoliidae</taxon>
        <taxon>Laurales</taxon>
        <taxon>Lauraceae</taxon>
        <taxon>Persea</taxon>
    </lineage>
</organism>
<sequence length="69" mass="7554">MHHQVAHRRAQASCLEKNPSKSIFDEKGVVSPSPSSPAMITASLFAVEEKTVTSVGLQEIGFLDLWWAT</sequence>
<dbReference type="EMBL" id="CM056819">
    <property type="protein sequence ID" value="KAJ8624332.1"/>
    <property type="molecule type" value="Genomic_DNA"/>
</dbReference>
<accession>A0ACC2KU39</accession>
<gene>
    <name evidence="1" type="ORF">MRB53_032862</name>
</gene>
<keyword evidence="2" id="KW-1185">Reference proteome</keyword>
<name>A0ACC2KU39_PERAE</name>
<dbReference type="Proteomes" id="UP001234297">
    <property type="component" value="Chromosome 11"/>
</dbReference>
<proteinExistence type="predicted"/>